<proteinExistence type="predicted"/>
<protein>
    <submittedName>
        <fullName evidence="1">Uncharacterized protein</fullName>
    </submittedName>
</protein>
<accession>A0A0C2C3D8</accession>
<gene>
    <name evidence="1" type="ORF">ANCDUO_25826</name>
</gene>
<name>A0A0C2C3D8_9BILA</name>
<reference evidence="1 2" key="1">
    <citation type="submission" date="2013-12" db="EMBL/GenBank/DDBJ databases">
        <title>Draft genome of the parsitic nematode Ancylostoma duodenale.</title>
        <authorList>
            <person name="Mitreva M."/>
        </authorList>
    </citation>
    <scope>NUCLEOTIDE SEQUENCE [LARGE SCALE GENOMIC DNA]</scope>
    <source>
        <strain evidence="1 2">Zhejiang</strain>
    </source>
</reference>
<keyword evidence="2" id="KW-1185">Reference proteome</keyword>
<evidence type="ECO:0000313" key="1">
    <source>
        <dbReference type="EMBL" id="KIH44157.1"/>
    </source>
</evidence>
<sequence length="59" mass="6502">AQARLPGKRIECRSTNTAEQIASASAKLLTYLLHVNTPVVNGTEVSMVMDERLFDKSCH</sequence>
<dbReference type="AlphaFoldDB" id="A0A0C2C3D8"/>
<evidence type="ECO:0000313" key="2">
    <source>
        <dbReference type="Proteomes" id="UP000054047"/>
    </source>
</evidence>
<feature type="non-terminal residue" evidence="1">
    <location>
        <position position="1"/>
    </location>
</feature>
<dbReference type="Proteomes" id="UP000054047">
    <property type="component" value="Unassembled WGS sequence"/>
</dbReference>
<dbReference type="OrthoDB" id="2684236at2759"/>
<organism evidence="1 2">
    <name type="scientific">Ancylostoma duodenale</name>
    <dbReference type="NCBI Taxonomy" id="51022"/>
    <lineage>
        <taxon>Eukaryota</taxon>
        <taxon>Metazoa</taxon>
        <taxon>Ecdysozoa</taxon>
        <taxon>Nematoda</taxon>
        <taxon>Chromadorea</taxon>
        <taxon>Rhabditida</taxon>
        <taxon>Rhabditina</taxon>
        <taxon>Rhabditomorpha</taxon>
        <taxon>Strongyloidea</taxon>
        <taxon>Ancylostomatidae</taxon>
        <taxon>Ancylostomatinae</taxon>
        <taxon>Ancylostoma</taxon>
    </lineage>
</organism>
<dbReference type="EMBL" id="KN779876">
    <property type="protein sequence ID" value="KIH44157.1"/>
    <property type="molecule type" value="Genomic_DNA"/>
</dbReference>